<name>A0AAD5PKZ2_9CRUS</name>
<sequence length="861" mass="91564">MIFRARASFFLGDIVGAQRSGQGSFIFPIGNNGKWRPVGITAASATAPTDASYFALNPGNGTLPLGGPFSPSLHEARIRQIITLRIVAWDGTKWLEIPSSVDETSILNEASTLEKGSITTTEAIVPNKYQVYSLAALIRDTDGDGVTDGVEATDGTDLLDPCSYKAINQDYSKTSAAWRALDCDGDELKNGEEVDPDGDGTPGPDGLDPLVPNSTIALNFLAYNDKNNNCSKDSGENEIGLPSSGLFIKVFDLDNNLLYKREVESGQFEVVDFTGATDVIYYYIIDTNDSASDITPNLPEGANGGFYPEQIFKSTGISGLTAKLESGSFSDDSGSLTFKLSGAPTAGGKGIFNITIGGVNCQLEFTVIIPTIFTQDLNVTSLNTPISGNLSINDVVPGGATYKIASSDSSNPVGGELKIKADGTYTFVGSKVGVYRFKITICDLVLANVCSESSLQITVLDPNSSTNPPVANPDLATTVINTPVRIAVLANDQSGNLKSELVATSLSIIEQPKNGKITINSDGSIIFTPNAGFIGSDSFEYRICDSAKPENCQSASVSIQVLADRIVPTTSSVDDYVVVRPNSKAQRFLSGNVLDNDHSSDPNVKLTASLITGPASNEGTLVFNADGSFTFTAAAGFSGTIGVVYMVCDNSSPANCSFATLHILVEPGDFDGDGVGDLQEAIDGTNPKDACSFKLSSQTFIPSAAWSNADCDGDGVINAKEKSDATNPLEPCDFKLTSRTLTPSEAWRNGDCDKDGLSNDVDGIEDCDKDGVLNFLDHDTCKIDILMANVFTPNGDGINDVIKPVLLGIEKFVCLKIYNRWGNIIFESKDRDKGWDGDFRTQGQGTETFQWIAEGYDRDGK</sequence>
<evidence type="ECO:0008006" key="4">
    <source>
        <dbReference type="Google" id="ProtNLM"/>
    </source>
</evidence>
<dbReference type="Pfam" id="PF13585">
    <property type="entry name" value="CHU_C"/>
    <property type="match status" value="1"/>
</dbReference>
<evidence type="ECO:0000256" key="1">
    <source>
        <dbReference type="SAM" id="MobiDB-lite"/>
    </source>
</evidence>
<organism evidence="2 3">
    <name type="scientific">Daphnia sinensis</name>
    <dbReference type="NCBI Taxonomy" id="1820382"/>
    <lineage>
        <taxon>Eukaryota</taxon>
        <taxon>Metazoa</taxon>
        <taxon>Ecdysozoa</taxon>
        <taxon>Arthropoda</taxon>
        <taxon>Crustacea</taxon>
        <taxon>Branchiopoda</taxon>
        <taxon>Diplostraca</taxon>
        <taxon>Cladocera</taxon>
        <taxon>Anomopoda</taxon>
        <taxon>Daphniidae</taxon>
        <taxon>Daphnia</taxon>
        <taxon>Daphnia similis group</taxon>
    </lineage>
</organism>
<proteinExistence type="predicted"/>
<feature type="region of interest" description="Disordered" evidence="1">
    <location>
        <begin position="187"/>
        <end position="206"/>
    </location>
</feature>
<dbReference type="InterPro" id="IPR026341">
    <property type="entry name" value="T9SS_type_B"/>
</dbReference>
<keyword evidence="3" id="KW-1185">Reference proteome</keyword>
<dbReference type="AlphaFoldDB" id="A0AAD5PKZ2"/>
<evidence type="ECO:0000313" key="2">
    <source>
        <dbReference type="EMBL" id="KAI9549917.1"/>
    </source>
</evidence>
<dbReference type="Proteomes" id="UP000820818">
    <property type="component" value="Unassembled WGS sequence"/>
</dbReference>
<dbReference type="EMBL" id="WJBH02000204">
    <property type="protein sequence ID" value="KAI9549917.1"/>
    <property type="molecule type" value="Genomic_DNA"/>
</dbReference>
<gene>
    <name evidence="2" type="ORF">GHT06_004502</name>
</gene>
<accession>A0AAD5PKZ2</accession>
<reference evidence="2" key="1">
    <citation type="submission" date="2022-05" db="EMBL/GenBank/DDBJ databases">
        <title>A multi-omics perspective on studying reproductive biology in Daphnia sinensis.</title>
        <authorList>
            <person name="Jia J."/>
        </authorList>
    </citation>
    <scope>NUCLEOTIDE SEQUENCE</scope>
    <source>
        <strain evidence="2">WSL</strain>
    </source>
</reference>
<dbReference type="Gene3D" id="2.60.40.3440">
    <property type="match status" value="1"/>
</dbReference>
<dbReference type="NCBIfam" id="TIGR04131">
    <property type="entry name" value="Bac_Flav_CTERM"/>
    <property type="match status" value="1"/>
</dbReference>
<dbReference type="Pfam" id="PF17963">
    <property type="entry name" value="Big_9"/>
    <property type="match status" value="2"/>
</dbReference>
<protein>
    <recommendedName>
        <fullName evidence="4">Tandem-95 repeat protein</fullName>
    </recommendedName>
</protein>
<evidence type="ECO:0000313" key="3">
    <source>
        <dbReference type="Proteomes" id="UP000820818"/>
    </source>
</evidence>
<comment type="caution">
    <text evidence="2">The sequence shown here is derived from an EMBL/GenBank/DDBJ whole genome shotgun (WGS) entry which is preliminary data.</text>
</comment>